<evidence type="ECO:0000256" key="1">
    <source>
        <dbReference type="SAM" id="Coils"/>
    </source>
</evidence>
<keyword evidence="1" id="KW-0175">Coiled coil</keyword>
<organism evidence="2 3">
    <name type="scientific">Uruburuella testudinis</name>
    <dbReference type="NCBI Taxonomy" id="1282863"/>
    <lineage>
        <taxon>Bacteria</taxon>
        <taxon>Pseudomonadati</taxon>
        <taxon>Pseudomonadota</taxon>
        <taxon>Betaproteobacteria</taxon>
        <taxon>Neisseriales</taxon>
        <taxon>Neisseriaceae</taxon>
        <taxon>Uruburuella</taxon>
    </lineage>
</organism>
<sequence length="457" mass="51743">MQEITPEHVRAAIGRFCDGLYQKKAESELKKLEKARLSQNESEIAALEATLAELKQKYLPARWIASDALRFATQLKFGSHISKGVHPDAKGDNIYFQTAFTLPPHLAGSQLLSEPALDANGNAAALPLAAFLNLTIDDAGRLKLRDLLQENHAALQGCFADDEAESARICTVFQTALKAEIDQPVCHERNKQILWPLGEDAAVRDDYVCLVPLHPSALVHEVYQRIHQIRYGEASKAAKEARFKHKENEMQPYFTTLPMGVVKLGGSQPQNVSQLTSRQGGLNYLLPALPPQFARDGAYQLKPQHASFFNRSLRYACREPFENLKRVVVAKKSIMQIRHLRQDALEHMLGIILDLAEHIQTAKPAGWSRDFPQLPQAQKYWLDPNRAALEGEADFQTGWGNDWETTVQQHFTLWLNSWFKQQFPKKAAEFNDAEYQQWYRDMRHALRAAQRNGRSAA</sequence>
<dbReference type="RefSeq" id="WP_244786382.1">
    <property type="nucleotide sequence ID" value="NZ_CP091508.1"/>
</dbReference>
<evidence type="ECO:0000313" key="2">
    <source>
        <dbReference type="EMBL" id="UOO82558.1"/>
    </source>
</evidence>
<reference evidence="2 3" key="1">
    <citation type="journal article" date="2022" name="Res Sq">
        <title>Evolution of multicellular longitudinally dividing oral cavity symbionts (Neisseriaceae).</title>
        <authorList>
            <person name="Nyongesa S."/>
            <person name="Weber P."/>
            <person name="Bernet E."/>
            <person name="Pullido F."/>
            <person name="Nieckarz M."/>
            <person name="Delaby M."/>
            <person name="Nieves C."/>
            <person name="Viehboeck T."/>
            <person name="Krause N."/>
            <person name="Rivera-Millot A."/>
            <person name="Nakamura A."/>
            <person name="Vischer N."/>
            <person name="VanNieuwenhze M."/>
            <person name="Brun Y."/>
            <person name="Cava F."/>
            <person name="Bulgheresi S."/>
            <person name="Veyrier F."/>
        </authorList>
    </citation>
    <scope>NUCLEOTIDE SEQUENCE [LARGE SCALE GENOMIC DNA]</scope>
    <source>
        <strain evidence="2 3">CCUG 63373m</strain>
    </source>
</reference>
<name>A0ABY4DVQ7_9NEIS</name>
<proteinExistence type="predicted"/>
<feature type="coiled-coil region" evidence="1">
    <location>
        <begin position="22"/>
        <end position="57"/>
    </location>
</feature>
<dbReference type="InterPro" id="IPR013397">
    <property type="entry name" value="CRISPR-assoc_prot_Csy1"/>
</dbReference>
<dbReference type="NCBIfam" id="TIGR02564">
    <property type="entry name" value="cas_Csy1"/>
    <property type="match status" value="1"/>
</dbReference>
<gene>
    <name evidence="2" type="primary">csy1</name>
    <name evidence="2" type="ORF">LVJ83_03595</name>
</gene>
<dbReference type="Proteomes" id="UP000829817">
    <property type="component" value="Chromosome"/>
</dbReference>
<evidence type="ECO:0000313" key="3">
    <source>
        <dbReference type="Proteomes" id="UP000829817"/>
    </source>
</evidence>
<keyword evidence="3" id="KW-1185">Reference proteome</keyword>
<protein>
    <submittedName>
        <fullName evidence="2">Type I-F CRISPR-associated protein Csy1</fullName>
    </submittedName>
</protein>
<accession>A0ABY4DVQ7</accession>
<dbReference type="Pfam" id="PF09611">
    <property type="entry name" value="Cas_Csy1"/>
    <property type="match status" value="1"/>
</dbReference>
<dbReference type="EMBL" id="CP091508">
    <property type="protein sequence ID" value="UOO82558.1"/>
    <property type="molecule type" value="Genomic_DNA"/>
</dbReference>